<sequence length="441" mass="50794">MDGILKQSIHKSATELLSLPLPFDLKNRTKSFIDVVVDSIATGIAGCLLIFLVSGLEWPSYYIASLVLLLVCLWIYFIYKVRIEYYKTFRSNLETLTNKGEVRAKVFDKKESVIHGMRSVLKSGSEKQLLFMLDKLMEINDVRFADAVEELLDHPSNLVKTSAIRNLYFLNVKSMTANVPLLLVEDNPELTIATLSYVLRFAENDSSFVFDKYLEDQEPRIALSALYCLARESRTNEKLRKKYGIESRILRLIDHQRDGKTNIHETKILIEILGIANFPEYYSELIYLLNDNNEEIVQSTIHAIGETRYIPIANHLLPLLAEKPYRKNATIALVNFGPSILHILRRVVEQRTQPMSVVRFIPSVIREFYSKQAIHHLLALLGDKDLTVRLEVIKSLSELRNSHPRLKFNRYRVIETIFSECKLYHRDIGSNAFSNNNIVSK</sequence>
<feature type="transmembrane region" description="Helical" evidence="1">
    <location>
        <begin position="60"/>
        <end position="79"/>
    </location>
</feature>
<dbReference type="Gene3D" id="1.25.10.10">
    <property type="entry name" value="Leucine-rich Repeat Variant"/>
    <property type="match status" value="1"/>
</dbReference>
<dbReference type="InterPro" id="IPR011989">
    <property type="entry name" value="ARM-like"/>
</dbReference>
<evidence type="ECO:0000256" key="1">
    <source>
        <dbReference type="SAM" id="Phobius"/>
    </source>
</evidence>
<organism evidence="2 3">
    <name type="scientific">Maribacter litopenaei</name>
    <dbReference type="NCBI Taxonomy" id="2976127"/>
    <lineage>
        <taxon>Bacteria</taxon>
        <taxon>Pseudomonadati</taxon>
        <taxon>Bacteroidota</taxon>
        <taxon>Flavobacteriia</taxon>
        <taxon>Flavobacteriales</taxon>
        <taxon>Flavobacteriaceae</taxon>
        <taxon>Maribacter</taxon>
    </lineage>
</organism>
<dbReference type="InterPro" id="IPR016024">
    <property type="entry name" value="ARM-type_fold"/>
</dbReference>
<dbReference type="EMBL" id="CP104205">
    <property type="protein sequence ID" value="UWX55683.1"/>
    <property type="molecule type" value="Genomic_DNA"/>
</dbReference>
<keyword evidence="3" id="KW-1185">Reference proteome</keyword>
<dbReference type="SUPFAM" id="SSF48371">
    <property type="entry name" value="ARM repeat"/>
    <property type="match status" value="1"/>
</dbReference>
<evidence type="ECO:0000313" key="3">
    <source>
        <dbReference type="Proteomes" id="UP001059209"/>
    </source>
</evidence>
<feature type="transmembrane region" description="Helical" evidence="1">
    <location>
        <begin position="35"/>
        <end position="54"/>
    </location>
</feature>
<evidence type="ECO:0000313" key="2">
    <source>
        <dbReference type="EMBL" id="UWX55683.1"/>
    </source>
</evidence>
<accession>A0ABY5Y9Y3</accession>
<protein>
    <recommendedName>
        <fullName evidence="4">HEAT repeat domain-containing protein</fullName>
    </recommendedName>
</protein>
<proteinExistence type="predicted"/>
<name>A0ABY5Y9Y3_9FLAO</name>
<evidence type="ECO:0008006" key="4">
    <source>
        <dbReference type="Google" id="ProtNLM"/>
    </source>
</evidence>
<keyword evidence="1" id="KW-0812">Transmembrane</keyword>
<reference evidence="2" key="1">
    <citation type="submission" date="2022-09" db="EMBL/GenBank/DDBJ databases">
        <title>Maribacter litopenaei sp. nov., isolated from the intestinal tract of the Pacific White Shrimp, Litopenaeus vannamei.</title>
        <authorList>
            <person name="Kim S.Y."/>
            <person name="Hwang C.Y."/>
        </authorList>
    </citation>
    <scope>NUCLEOTIDE SEQUENCE</scope>
    <source>
        <strain evidence="2">HL-LV01</strain>
    </source>
</reference>
<dbReference type="RefSeq" id="WP_260573799.1">
    <property type="nucleotide sequence ID" value="NZ_CP104205.1"/>
</dbReference>
<keyword evidence="1" id="KW-0472">Membrane</keyword>
<keyword evidence="1" id="KW-1133">Transmembrane helix</keyword>
<dbReference type="Proteomes" id="UP001059209">
    <property type="component" value="Chromosome"/>
</dbReference>
<gene>
    <name evidence="2" type="ORF">NYZ99_04355</name>
</gene>